<organism evidence="1 2">
    <name type="scientific">Helicobacter fennelliae MRY12-0050</name>
    <dbReference type="NCBI Taxonomy" id="1325130"/>
    <lineage>
        <taxon>Bacteria</taxon>
        <taxon>Pseudomonadati</taxon>
        <taxon>Campylobacterota</taxon>
        <taxon>Epsilonproteobacteria</taxon>
        <taxon>Campylobacterales</taxon>
        <taxon>Helicobacteraceae</taxon>
        <taxon>Helicobacter</taxon>
    </lineage>
</organism>
<name>T1DW55_9HELI</name>
<dbReference type="AlphaFoldDB" id="T1DW55"/>
<protein>
    <submittedName>
        <fullName evidence="1">Uncharacterized protein</fullName>
    </submittedName>
</protein>
<evidence type="ECO:0000313" key="2">
    <source>
        <dbReference type="Proteomes" id="UP000018143"/>
    </source>
</evidence>
<evidence type="ECO:0000313" key="1">
    <source>
        <dbReference type="EMBL" id="GAD19137.1"/>
    </source>
</evidence>
<reference evidence="1 2" key="1">
    <citation type="journal article" date="2013" name="Genome Announc.">
        <title>Draft Genome Sequence of Helicobacter fennelliae Strain MRY12-0050, Isolated from a Bacteremia Patient.</title>
        <authorList>
            <person name="Rimbara E."/>
            <person name="Matsui M."/>
            <person name="Mori S."/>
            <person name="Suzuki S."/>
            <person name="Suzuki M."/>
            <person name="Kim H."/>
            <person name="Sekizuka T."/>
            <person name="Kuroda M."/>
            <person name="Shibayama K."/>
        </authorList>
    </citation>
    <scope>NUCLEOTIDE SEQUENCE [LARGE SCALE GENOMIC DNA]</scope>
    <source>
        <strain evidence="1 2">MRY12-0050</strain>
    </source>
</reference>
<accession>T1DW55</accession>
<keyword evidence="2" id="KW-1185">Reference proteome</keyword>
<proteinExistence type="predicted"/>
<comment type="caution">
    <text evidence="1">The sequence shown here is derived from an EMBL/GenBank/DDBJ whole genome shotgun (WGS) entry which is preliminary data.</text>
</comment>
<dbReference type="Proteomes" id="UP000018143">
    <property type="component" value="Unassembled WGS sequence"/>
</dbReference>
<dbReference type="EMBL" id="BASD01000018">
    <property type="protein sequence ID" value="GAD19137.1"/>
    <property type="molecule type" value="Genomic_DNA"/>
</dbReference>
<sequence length="39" mass="4582">MYCNILSQALIRLQFIDCLFNSLAQTKNQPQEKLKIEIL</sequence>
<gene>
    <name evidence="1" type="ORF">HFN_0268</name>
</gene>
<dbReference type="STRING" id="1325130.HFN_0268"/>